<evidence type="ECO:0000313" key="2">
    <source>
        <dbReference type="Proteomes" id="UP000248148"/>
    </source>
</evidence>
<dbReference type="OrthoDB" id="7183688at2"/>
<proteinExistence type="predicted"/>
<comment type="caution">
    <text evidence="1">The sequence shown here is derived from an EMBL/GenBank/DDBJ whole genome shotgun (WGS) entry which is preliminary data.</text>
</comment>
<name>A0A318TF07_9BRAD</name>
<dbReference type="Proteomes" id="UP000248148">
    <property type="component" value="Unassembled WGS sequence"/>
</dbReference>
<dbReference type="EMBL" id="QJTI01000006">
    <property type="protein sequence ID" value="PYF03552.1"/>
    <property type="molecule type" value="Genomic_DNA"/>
</dbReference>
<organism evidence="1 2">
    <name type="scientific">Rhodopseudomonas faecalis</name>
    <dbReference type="NCBI Taxonomy" id="99655"/>
    <lineage>
        <taxon>Bacteria</taxon>
        <taxon>Pseudomonadati</taxon>
        <taxon>Pseudomonadota</taxon>
        <taxon>Alphaproteobacteria</taxon>
        <taxon>Hyphomicrobiales</taxon>
        <taxon>Nitrobacteraceae</taxon>
        <taxon>Rhodopseudomonas</taxon>
    </lineage>
</organism>
<keyword evidence="2" id="KW-1185">Reference proteome</keyword>
<evidence type="ECO:0000313" key="1">
    <source>
        <dbReference type="EMBL" id="PYF03552.1"/>
    </source>
</evidence>
<dbReference type="RefSeq" id="WP_110780457.1">
    <property type="nucleotide sequence ID" value="NZ_QJTI01000006.1"/>
</dbReference>
<accession>A0A318TF07</accession>
<dbReference type="InterPro" id="IPR049245">
    <property type="entry name" value="DUF6880"/>
</dbReference>
<dbReference type="AlphaFoldDB" id="A0A318TF07"/>
<dbReference type="Pfam" id="PF21810">
    <property type="entry name" value="DUF6880"/>
    <property type="match status" value="1"/>
</dbReference>
<sequence>MASKTALKAEHLETLGARRLAELLLDITANDATAKRRLRLELTALTAPKSIAPEIGKRLGQIARAKSFLDARKVNELATDLDAQRRAIVERVAAIDPTEALDLMWRLVEMADAVLERSDDSNGRLDKLFSSACRDLGKLAEAAKPDPIALADRALSMLEKHHFSSCENLIETISSSLGSTGLQYLGQKLVELSKQPVLRPADEDREVIGWGSGGPIYLDQVLGSARESMIRRNLKIIADLQGDVDSYIAQYSKEARKQPGVAAGFARRLLAAGRANDALRALDDAKPVRRNLFNLPWEDARIEVLDALGRSDDAQAGRWLCFEQLLSPEHLRSYLKVLPDFDDVEAELRALDYVERFEYFMPALAFLVSWPALDRAARLVTRRAAELQGDHYELLSPAADALAGKYPLAATLALRAMIDFTLIQGRSARYRHAARHLLECESLASAITDFGAFESHVTYKTRLRVEHGRKTGFWSLLS</sequence>
<reference evidence="1 2" key="1">
    <citation type="submission" date="2018-06" db="EMBL/GenBank/DDBJ databases">
        <title>Genomic Encyclopedia of Archaeal and Bacterial Type Strains, Phase II (KMG-II): from individual species to whole genera.</title>
        <authorList>
            <person name="Goeker M."/>
        </authorList>
    </citation>
    <scope>NUCLEOTIDE SEQUENCE [LARGE SCALE GENOMIC DNA]</scope>
    <source>
        <strain evidence="1 2">JCM 11668</strain>
    </source>
</reference>
<protein>
    <submittedName>
        <fullName evidence="1">Uncharacterized protein</fullName>
    </submittedName>
</protein>
<gene>
    <name evidence="1" type="ORF">BJ122_10643</name>
</gene>